<dbReference type="Gene3D" id="3.40.50.720">
    <property type="entry name" value="NAD(P)-binding Rossmann-like Domain"/>
    <property type="match status" value="1"/>
</dbReference>
<dbReference type="Pfam" id="PF00107">
    <property type="entry name" value="ADH_zinc_N"/>
    <property type="match status" value="1"/>
</dbReference>
<dbReference type="GO" id="GO:0044281">
    <property type="term" value="P:small molecule metabolic process"/>
    <property type="evidence" value="ECO:0007669"/>
    <property type="project" value="UniProtKB-ARBA"/>
</dbReference>
<evidence type="ECO:0000256" key="2">
    <source>
        <dbReference type="ARBA" id="ARBA00008072"/>
    </source>
</evidence>
<dbReference type="Gene3D" id="3.90.180.10">
    <property type="entry name" value="Medium-chain alcohol dehydrogenases, catalytic domain"/>
    <property type="match status" value="1"/>
</dbReference>
<organism evidence="9 10">
    <name type="scientific">Halohasta litchfieldiae</name>
    <dbReference type="NCBI Taxonomy" id="1073996"/>
    <lineage>
        <taxon>Archaea</taxon>
        <taxon>Methanobacteriati</taxon>
        <taxon>Methanobacteriota</taxon>
        <taxon>Stenosarchaea group</taxon>
        <taxon>Halobacteria</taxon>
        <taxon>Halobacteriales</taxon>
        <taxon>Haloferacaceae</taxon>
        <taxon>Halohasta</taxon>
    </lineage>
</organism>
<dbReference type="InterPro" id="IPR013149">
    <property type="entry name" value="ADH-like_C"/>
</dbReference>
<dbReference type="FunFam" id="3.40.50.720:FF:000039">
    <property type="entry name" value="Alcohol dehydrogenase AdhP"/>
    <property type="match status" value="1"/>
</dbReference>
<dbReference type="InterPro" id="IPR011032">
    <property type="entry name" value="GroES-like_sf"/>
</dbReference>
<evidence type="ECO:0000259" key="8">
    <source>
        <dbReference type="SMART" id="SM00829"/>
    </source>
</evidence>
<accession>A0A1H6UVR4</accession>
<dbReference type="PANTHER" id="PTHR42940">
    <property type="entry name" value="ALCOHOL DEHYDROGENASE 1-RELATED"/>
    <property type="match status" value="1"/>
</dbReference>
<evidence type="ECO:0000256" key="7">
    <source>
        <dbReference type="RuleBase" id="RU361277"/>
    </source>
</evidence>
<evidence type="ECO:0000256" key="6">
    <source>
        <dbReference type="ARBA" id="ARBA00023027"/>
    </source>
</evidence>
<protein>
    <submittedName>
        <fullName evidence="9">NADPH2:quinone reductase</fullName>
    </submittedName>
</protein>
<sequence length="341" mass="35718">MWGVSDTMHAAVIHEAGGEFELEEREIPTPDSNEVRIAVDACGICHSDEFVKAGTYPGISYPRIPGHEIAGRIDAVGDGVSQWSTDDRVGVGWHGGHCFTCEACRRGDFKMCDNVETTGVTYDGGYAEYVTVPAEAVAAIPDSLDAVDAAPLLCAGVTTFNALRNSDALPGELVAVQGVGGLGHLAIQYAHAAGFETAAISRSPDKEALAMELGADHFINATETDPAEQLQALGGAKVVLATAPSSDAIESIVGGIGTDGTVLVVGVPDEPVSVDANQLVGSRGAVAGWASGDARDSQDTLEFSSLREVTPQIETYPLSEVESAYERMIQNDARFRVVLEP</sequence>
<proteinExistence type="inferred from homology"/>
<dbReference type="Pfam" id="PF08240">
    <property type="entry name" value="ADH_N"/>
    <property type="match status" value="1"/>
</dbReference>
<evidence type="ECO:0000313" key="10">
    <source>
        <dbReference type="Proteomes" id="UP000198888"/>
    </source>
</evidence>
<reference evidence="9 10" key="1">
    <citation type="submission" date="2016-10" db="EMBL/GenBank/DDBJ databases">
        <authorList>
            <person name="de Groot N.N."/>
        </authorList>
    </citation>
    <scope>NUCLEOTIDE SEQUENCE [LARGE SCALE GENOMIC DNA]</scope>
    <source>
        <strain evidence="9 10">DSM 22187</strain>
    </source>
</reference>
<keyword evidence="4 7" id="KW-0862">Zinc</keyword>
<dbReference type="CDD" id="cd08296">
    <property type="entry name" value="CAD_like"/>
    <property type="match status" value="1"/>
</dbReference>
<feature type="domain" description="Enoyl reductase (ER)" evidence="8">
    <location>
        <begin position="17"/>
        <end position="339"/>
    </location>
</feature>
<evidence type="ECO:0000313" key="9">
    <source>
        <dbReference type="EMBL" id="SEI93737.1"/>
    </source>
</evidence>
<dbReference type="InterPro" id="IPR002328">
    <property type="entry name" value="ADH_Zn_CS"/>
</dbReference>
<dbReference type="PANTHER" id="PTHR42940:SF7">
    <property type="entry name" value="ALCOHOL DEHYDROGENASE-LIKE N-TERMINAL DOMAIN-CONTAINING PROTEIN"/>
    <property type="match status" value="1"/>
</dbReference>
<keyword evidence="6" id="KW-0520">NAD</keyword>
<evidence type="ECO:0000256" key="1">
    <source>
        <dbReference type="ARBA" id="ARBA00001947"/>
    </source>
</evidence>
<keyword evidence="3 7" id="KW-0479">Metal-binding</keyword>
<keyword evidence="5" id="KW-0560">Oxidoreductase</keyword>
<comment type="similarity">
    <text evidence="2 7">Belongs to the zinc-containing alcohol dehydrogenase family.</text>
</comment>
<comment type="cofactor">
    <cofactor evidence="1 7">
        <name>Zn(2+)</name>
        <dbReference type="ChEBI" id="CHEBI:29105"/>
    </cofactor>
</comment>
<dbReference type="Proteomes" id="UP000198888">
    <property type="component" value="Unassembled WGS sequence"/>
</dbReference>
<evidence type="ECO:0000256" key="4">
    <source>
        <dbReference type="ARBA" id="ARBA00022833"/>
    </source>
</evidence>
<dbReference type="GO" id="GO:0004022">
    <property type="term" value="F:alcohol dehydrogenase (NAD+) activity"/>
    <property type="evidence" value="ECO:0007669"/>
    <property type="project" value="TreeGrafter"/>
</dbReference>
<dbReference type="PROSITE" id="PS00059">
    <property type="entry name" value="ADH_ZINC"/>
    <property type="match status" value="1"/>
</dbReference>
<dbReference type="GO" id="GO:0008270">
    <property type="term" value="F:zinc ion binding"/>
    <property type="evidence" value="ECO:0007669"/>
    <property type="project" value="InterPro"/>
</dbReference>
<evidence type="ECO:0000256" key="5">
    <source>
        <dbReference type="ARBA" id="ARBA00023002"/>
    </source>
</evidence>
<dbReference type="SUPFAM" id="SSF51735">
    <property type="entry name" value="NAD(P)-binding Rossmann-fold domains"/>
    <property type="match status" value="1"/>
</dbReference>
<gene>
    <name evidence="9" type="ORF">SAMN05444271_11282</name>
</gene>
<evidence type="ECO:0000256" key="3">
    <source>
        <dbReference type="ARBA" id="ARBA00022723"/>
    </source>
</evidence>
<name>A0A1H6UVR4_9EURY</name>
<keyword evidence="10" id="KW-1185">Reference proteome</keyword>
<dbReference type="STRING" id="1073996.SAMN05444271_11282"/>
<dbReference type="AlphaFoldDB" id="A0A1H6UVR4"/>
<dbReference type="EMBL" id="FNYR01000012">
    <property type="protein sequence ID" value="SEI93737.1"/>
    <property type="molecule type" value="Genomic_DNA"/>
</dbReference>
<dbReference type="SMART" id="SM00829">
    <property type="entry name" value="PKS_ER"/>
    <property type="match status" value="1"/>
</dbReference>
<dbReference type="GO" id="GO:0043168">
    <property type="term" value="F:anion binding"/>
    <property type="evidence" value="ECO:0007669"/>
    <property type="project" value="UniProtKB-ARBA"/>
</dbReference>
<dbReference type="GO" id="GO:0005737">
    <property type="term" value="C:cytoplasm"/>
    <property type="evidence" value="ECO:0007669"/>
    <property type="project" value="TreeGrafter"/>
</dbReference>
<dbReference type="SUPFAM" id="SSF50129">
    <property type="entry name" value="GroES-like"/>
    <property type="match status" value="1"/>
</dbReference>
<dbReference type="GO" id="GO:0030554">
    <property type="term" value="F:adenyl nucleotide binding"/>
    <property type="evidence" value="ECO:0007669"/>
    <property type="project" value="UniProtKB-ARBA"/>
</dbReference>
<dbReference type="InterPro" id="IPR013154">
    <property type="entry name" value="ADH-like_N"/>
</dbReference>
<accession>A0A2H4Q558</accession>
<dbReference type="KEGG" id="hae:halTADL_2784"/>
<dbReference type="InterPro" id="IPR036291">
    <property type="entry name" value="NAD(P)-bd_dom_sf"/>
</dbReference>
<dbReference type="InterPro" id="IPR020843">
    <property type="entry name" value="ER"/>
</dbReference>